<name>A0A1F6A872_9BACT</name>
<dbReference type="Pfam" id="PF13483">
    <property type="entry name" value="Lactamase_B_3"/>
    <property type="match status" value="1"/>
</dbReference>
<proteinExistence type="predicted"/>
<accession>A0A1F6A872</accession>
<dbReference type="EMBL" id="MFJN01000045">
    <property type="protein sequence ID" value="OGG20497.1"/>
    <property type="molecule type" value="Genomic_DNA"/>
</dbReference>
<comment type="caution">
    <text evidence="1">The sequence shown here is derived from an EMBL/GenBank/DDBJ whole genome shotgun (WGS) entry which is preliminary data.</text>
</comment>
<dbReference type="PANTHER" id="PTHR39189:SF1">
    <property type="entry name" value="UPF0173 METAL-DEPENDENT HYDROLASE YTKL"/>
    <property type="match status" value="1"/>
</dbReference>
<evidence type="ECO:0000313" key="2">
    <source>
        <dbReference type="Proteomes" id="UP000177092"/>
    </source>
</evidence>
<dbReference type="AlphaFoldDB" id="A0A1F6A872"/>
<sequence>MEITHLGHSCFKLRGRIATLITDPFDSEMLGIKFPKSESDVVTVSHRHPDHDFTDGIEGEKVIVTGPGEYEIKGVSILGIVTYHDNSKGSKSGKNTVYKIIMDGITIVHCGDLGHKLEDSQKEVLTGCDVLLIPVGGTYTINHEEACGIVTQLEPRIVIPMHYKSVNLKNELNDSLADLNLFLKEMGKEGLQPQPKLNITKDKLPTEPTVIVLE</sequence>
<gene>
    <name evidence="1" type="ORF">A3D03_03500</name>
</gene>
<dbReference type="Gene3D" id="3.60.15.10">
    <property type="entry name" value="Ribonuclease Z/Hydroxyacylglutathione hydrolase-like"/>
    <property type="match status" value="1"/>
</dbReference>
<protein>
    <recommendedName>
        <fullName evidence="3">Lactamase</fullName>
    </recommendedName>
</protein>
<dbReference type="Proteomes" id="UP000177092">
    <property type="component" value="Unassembled WGS sequence"/>
</dbReference>
<dbReference type="PANTHER" id="PTHR39189">
    <property type="entry name" value="UPF0173 METAL-DEPENDENT HYDROLASE YTKL"/>
    <property type="match status" value="1"/>
</dbReference>
<reference evidence="1 2" key="1">
    <citation type="journal article" date="2016" name="Nat. Commun.">
        <title>Thousands of microbial genomes shed light on interconnected biogeochemical processes in an aquifer system.</title>
        <authorList>
            <person name="Anantharaman K."/>
            <person name="Brown C.T."/>
            <person name="Hug L.A."/>
            <person name="Sharon I."/>
            <person name="Castelle C.J."/>
            <person name="Probst A.J."/>
            <person name="Thomas B.C."/>
            <person name="Singh A."/>
            <person name="Wilkins M.J."/>
            <person name="Karaoz U."/>
            <person name="Brodie E.L."/>
            <person name="Williams K.H."/>
            <person name="Hubbard S.S."/>
            <person name="Banfield J.F."/>
        </authorList>
    </citation>
    <scope>NUCLEOTIDE SEQUENCE [LARGE SCALE GENOMIC DNA]</scope>
</reference>
<dbReference type="STRING" id="1798384.A3D03_03500"/>
<dbReference type="SUPFAM" id="SSF56281">
    <property type="entry name" value="Metallo-hydrolase/oxidoreductase"/>
    <property type="match status" value="1"/>
</dbReference>
<evidence type="ECO:0000313" key="1">
    <source>
        <dbReference type="EMBL" id="OGG20497.1"/>
    </source>
</evidence>
<dbReference type="InterPro" id="IPR036866">
    <property type="entry name" value="RibonucZ/Hydroxyglut_hydro"/>
</dbReference>
<evidence type="ECO:0008006" key="3">
    <source>
        <dbReference type="Google" id="ProtNLM"/>
    </source>
</evidence>
<organism evidence="1 2">
    <name type="scientific">Candidatus Gottesmanbacteria bacterium RIFCSPHIGHO2_02_FULL_40_13</name>
    <dbReference type="NCBI Taxonomy" id="1798384"/>
    <lineage>
        <taxon>Bacteria</taxon>
        <taxon>Candidatus Gottesmaniibacteriota</taxon>
    </lineage>
</organism>